<dbReference type="Proteomes" id="UP000070054">
    <property type="component" value="Unassembled WGS sequence"/>
</dbReference>
<gene>
    <name evidence="2" type="ORF">CNYM01_04819</name>
</gene>
<evidence type="ECO:0000256" key="1">
    <source>
        <dbReference type="SAM" id="MobiDB-lite"/>
    </source>
</evidence>
<protein>
    <submittedName>
        <fullName evidence="2">Uncharacterized protein</fullName>
    </submittedName>
</protein>
<dbReference type="EMBL" id="JEMN01000025">
    <property type="protein sequence ID" value="KXH65098.1"/>
    <property type="molecule type" value="Genomic_DNA"/>
</dbReference>
<organism evidence="2 3">
    <name type="scientific">Colletotrichum nymphaeae SA-01</name>
    <dbReference type="NCBI Taxonomy" id="1460502"/>
    <lineage>
        <taxon>Eukaryota</taxon>
        <taxon>Fungi</taxon>
        <taxon>Dikarya</taxon>
        <taxon>Ascomycota</taxon>
        <taxon>Pezizomycotina</taxon>
        <taxon>Sordariomycetes</taxon>
        <taxon>Hypocreomycetidae</taxon>
        <taxon>Glomerellales</taxon>
        <taxon>Glomerellaceae</taxon>
        <taxon>Colletotrichum</taxon>
        <taxon>Colletotrichum acutatum species complex</taxon>
    </lineage>
</organism>
<proteinExistence type="predicted"/>
<dbReference type="AlphaFoldDB" id="A0A135UXG3"/>
<comment type="caution">
    <text evidence="2">The sequence shown here is derived from an EMBL/GenBank/DDBJ whole genome shotgun (WGS) entry which is preliminary data.</text>
</comment>
<feature type="compositionally biased region" description="Polar residues" evidence="1">
    <location>
        <begin position="8"/>
        <end position="21"/>
    </location>
</feature>
<keyword evidence="3" id="KW-1185">Reference proteome</keyword>
<evidence type="ECO:0000313" key="3">
    <source>
        <dbReference type="Proteomes" id="UP000070054"/>
    </source>
</evidence>
<accession>A0A135UXG3</accession>
<evidence type="ECO:0000313" key="2">
    <source>
        <dbReference type="EMBL" id="KXH65098.1"/>
    </source>
</evidence>
<sequence length="162" mass="17553">MSEIKTPCPSTYGGSVSQPTPVDSKAAKKAAKKAVKKARKQFIKEQALRKAQEAPESGTASERSFHKDRLVDEPRAACVDTSSTLSNFSARTITVSGIDFVSYGLPGYKKKDKNKKKKAAAVANTTAEDAQVAAFTQPTREYAYSCLGPLDPSALRKSYWVD</sequence>
<reference evidence="2 3" key="1">
    <citation type="submission" date="2014-02" db="EMBL/GenBank/DDBJ databases">
        <title>The genome sequence of Colletotrichum nymphaeae SA-01.</title>
        <authorList>
            <person name="Baroncelli R."/>
            <person name="Thon M.R."/>
        </authorList>
    </citation>
    <scope>NUCLEOTIDE SEQUENCE [LARGE SCALE GENOMIC DNA]</scope>
    <source>
        <strain evidence="2 3">SA-01</strain>
    </source>
</reference>
<feature type="region of interest" description="Disordered" evidence="1">
    <location>
        <begin position="1"/>
        <end position="33"/>
    </location>
</feature>
<feature type="region of interest" description="Disordered" evidence="1">
    <location>
        <begin position="46"/>
        <end position="68"/>
    </location>
</feature>
<name>A0A135UXG3_9PEZI</name>